<dbReference type="Pfam" id="PF13304">
    <property type="entry name" value="AAA_21"/>
    <property type="match status" value="1"/>
</dbReference>
<evidence type="ECO:0000313" key="3">
    <source>
        <dbReference type="EMBL" id="PND47934.1"/>
    </source>
</evidence>
<feature type="domain" description="ATPase AAA-type core" evidence="1">
    <location>
        <begin position="250"/>
        <end position="344"/>
    </location>
</feature>
<sequence>MIKIFKKTNTKHTDITKKSIISVTSLDEVKQLVQERKQIFVTYTKDNSLTQSSNYKECINTFDDIVSIIDHMKNENIFSEDLSKNFKNLTNSWMLNLFNLRIENIEIVLEDLINLKEDFERLYVFSFMSKINNTAILIGPNGSGKTTLINSLRKFNSEQMFVIPAQKFLYFSSNNHMRNDIRRDKYIELVKKFVIKTDKITLESMFMDNNFEAPFTQLITLMVKEYSIKATKKQQGLRVDNDTIFEKLTYIWSRLIPNISLFADAENRTLEICKDGKKYSINSLSDGEKSILFYIGNILIAPENSFIVVDEPETYLNSAIYNHLWDLLISERNDCQFVFASHNLDFIQSRANSTYIWCHEYKSSTEFTYDILDGDYEIPLSLIIEISGARKQILFCEGTKTSLDYQIYSKLFENRFLVKPVTGHKDVINYTRAFNKLSTITKNNAIGIIDNDWNSEETILKYEKDLIFTTPFNEIEMLLLDENVIRDVISSFKTEEEIDASIQNFKNSLIAECKNNISKIISVALKKRVDDYVSQNLILTSTPTVNDISQYFSKLGEGFRVDEEISKIETKIDNAFKNNDFDKILNICNLKGQILNGLGNTLLESKYSEKAIARLYLNSELRETLIQKYFQNIKC</sequence>
<evidence type="ECO:0000259" key="2">
    <source>
        <dbReference type="Pfam" id="PF14491"/>
    </source>
</evidence>
<dbReference type="GO" id="GO:0000731">
    <property type="term" value="P:DNA synthesis involved in DNA repair"/>
    <property type="evidence" value="ECO:0007669"/>
    <property type="project" value="TreeGrafter"/>
</dbReference>
<dbReference type="RefSeq" id="WP_102777158.1">
    <property type="nucleotide sequence ID" value="NZ_LOCM01000015.1"/>
</dbReference>
<dbReference type="AlphaFoldDB" id="A0A2N8LCQ0"/>
<dbReference type="InterPro" id="IPR003959">
    <property type="entry name" value="ATPase_AAA_core"/>
</dbReference>
<dbReference type="InterPro" id="IPR029492">
    <property type="entry name" value="DUF4435"/>
</dbReference>
<dbReference type="Pfam" id="PF14491">
    <property type="entry name" value="DUF4435"/>
    <property type="match status" value="1"/>
</dbReference>
<comment type="caution">
    <text evidence="3">The sequence shown here is derived from an EMBL/GenBank/DDBJ whole genome shotgun (WGS) entry which is preliminary data.</text>
</comment>
<reference evidence="3 4" key="1">
    <citation type="submission" date="2015-12" db="EMBL/GenBank/DDBJ databases">
        <title>Streptococcus penaeicida sp. nov.</title>
        <authorList>
            <person name="Gomez-Gil B."/>
            <person name="Morales-Covarrubias M."/>
        </authorList>
    </citation>
    <scope>NUCLEOTIDE SEQUENCE [LARGE SCALE GENOMIC DNA]</scope>
    <source>
        <strain evidence="3 4">CAIM 1838</strain>
    </source>
</reference>
<evidence type="ECO:0000259" key="1">
    <source>
        <dbReference type="Pfam" id="PF13304"/>
    </source>
</evidence>
<gene>
    <name evidence="3" type="ORF">AT575_03345</name>
</gene>
<accession>A0A2N8LCQ0</accession>
<evidence type="ECO:0000313" key="4">
    <source>
        <dbReference type="Proteomes" id="UP000235963"/>
    </source>
</evidence>
<organism evidence="3 4">
    <name type="scientific">Streptococcus penaeicida</name>
    <dbReference type="NCBI Taxonomy" id="1765960"/>
    <lineage>
        <taxon>Bacteria</taxon>
        <taxon>Bacillati</taxon>
        <taxon>Bacillota</taxon>
        <taxon>Bacilli</taxon>
        <taxon>Lactobacillales</taxon>
        <taxon>Streptococcaceae</taxon>
        <taxon>Streptococcus</taxon>
    </lineage>
</organism>
<dbReference type="GO" id="GO:0005524">
    <property type="term" value="F:ATP binding"/>
    <property type="evidence" value="ECO:0007669"/>
    <property type="project" value="InterPro"/>
</dbReference>
<dbReference type="SUPFAM" id="SSF52540">
    <property type="entry name" value="P-loop containing nucleoside triphosphate hydrolases"/>
    <property type="match status" value="2"/>
</dbReference>
<dbReference type="Gene3D" id="3.40.50.300">
    <property type="entry name" value="P-loop containing nucleotide triphosphate hydrolases"/>
    <property type="match status" value="1"/>
</dbReference>
<dbReference type="PANTHER" id="PTHR32182">
    <property type="entry name" value="DNA REPLICATION AND REPAIR PROTEIN RECF"/>
    <property type="match status" value="1"/>
</dbReference>
<dbReference type="Proteomes" id="UP000235963">
    <property type="component" value="Unassembled WGS sequence"/>
</dbReference>
<name>A0A2N8LCQ0_9STRE</name>
<dbReference type="GO" id="GO:0006302">
    <property type="term" value="P:double-strand break repair"/>
    <property type="evidence" value="ECO:0007669"/>
    <property type="project" value="TreeGrafter"/>
</dbReference>
<feature type="domain" description="DUF4435" evidence="2">
    <location>
        <begin position="391"/>
        <end position="589"/>
    </location>
</feature>
<protein>
    <recommendedName>
        <fullName evidence="5">AAA+ ATPase domain-containing protein</fullName>
    </recommendedName>
</protein>
<dbReference type="InterPro" id="IPR027417">
    <property type="entry name" value="P-loop_NTPase"/>
</dbReference>
<dbReference type="GO" id="GO:0016887">
    <property type="term" value="F:ATP hydrolysis activity"/>
    <property type="evidence" value="ECO:0007669"/>
    <property type="project" value="InterPro"/>
</dbReference>
<evidence type="ECO:0008006" key="5">
    <source>
        <dbReference type="Google" id="ProtNLM"/>
    </source>
</evidence>
<keyword evidence="4" id="KW-1185">Reference proteome</keyword>
<dbReference type="OrthoDB" id="308933at2"/>
<proteinExistence type="predicted"/>
<dbReference type="PANTHER" id="PTHR32182:SF22">
    <property type="entry name" value="ATP-DEPENDENT ENDONUCLEASE, OLD FAMILY-RELATED"/>
    <property type="match status" value="1"/>
</dbReference>
<dbReference type="EMBL" id="LOCM01000015">
    <property type="protein sequence ID" value="PND47934.1"/>
    <property type="molecule type" value="Genomic_DNA"/>
</dbReference>